<keyword evidence="2" id="KW-0533">Nickel</keyword>
<dbReference type="Gene3D" id="3.40.50.300">
    <property type="entry name" value="P-loop containing nucleotide triphosphate hydrolases"/>
    <property type="match status" value="1"/>
</dbReference>
<keyword evidence="4" id="KW-0547">Nucleotide-binding</keyword>
<reference evidence="9 10" key="1">
    <citation type="journal article" date="2016" name="Nat. Commun.">
        <title>Thousands of microbial genomes shed light on interconnected biogeochemical processes in an aquifer system.</title>
        <authorList>
            <person name="Anantharaman K."/>
            <person name="Brown C.T."/>
            <person name="Hug L.A."/>
            <person name="Sharon I."/>
            <person name="Castelle C.J."/>
            <person name="Probst A.J."/>
            <person name="Thomas B.C."/>
            <person name="Singh A."/>
            <person name="Wilkins M.J."/>
            <person name="Karaoz U."/>
            <person name="Brodie E.L."/>
            <person name="Williams K.H."/>
            <person name="Hubbard S.S."/>
            <person name="Banfield J.F."/>
        </authorList>
    </citation>
    <scope>NUCLEOTIDE SEQUENCE [LARGE SCALE GENOMIC DNA]</scope>
</reference>
<keyword evidence="7" id="KW-0342">GTP-binding</keyword>
<comment type="similarity">
    <text evidence="1">Belongs to the SIMIBI class G3E GTPase family. HypB/HupM subfamily.</text>
</comment>
<evidence type="ECO:0000313" key="9">
    <source>
        <dbReference type="EMBL" id="OGC43454.1"/>
    </source>
</evidence>
<evidence type="ECO:0000256" key="5">
    <source>
        <dbReference type="ARBA" id="ARBA00022801"/>
    </source>
</evidence>
<organism evidence="9 10">
    <name type="scientific">candidate division WOR-3 bacterium RBG_13_43_14</name>
    <dbReference type="NCBI Taxonomy" id="1802590"/>
    <lineage>
        <taxon>Bacteria</taxon>
        <taxon>Bacteria division WOR-3</taxon>
    </lineage>
</organism>
<gene>
    <name evidence="9" type="ORF">A2Y85_07840</name>
</gene>
<feature type="domain" description="CobW/HypB/UreG nucleotide-binding" evidence="8">
    <location>
        <begin position="32"/>
        <end position="192"/>
    </location>
</feature>
<evidence type="ECO:0000256" key="4">
    <source>
        <dbReference type="ARBA" id="ARBA00022741"/>
    </source>
</evidence>
<dbReference type="SUPFAM" id="SSF52540">
    <property type="entry name" value="P-loop containing nucleoside triphosphate hydrolases"/>
    <property type="match status" value="1"/>
</dbReference>
<dbReference type="AlphaFoldDB" id="A0A1F4UEV0"/>
<keyword evidence="5" id="KW-0378">Hydrolase</keyword>
<dbReference type="PANTHER" id="PTHR30134:SF2">
    <property type="entry name" value="HYDROGENASE MATURATION FACTOR HYPB"/>
    <property type="match status" value="1"/>
</dbReference>
<dbReference type="GO" id="GO:0005525">
    <property type="term" value="F:GTP binding"/>
    <property type="evidence" value="ECO:0007669"/>
    <property type="project" value="UniProtKB-KW"/>
</dbReference>
<name>A0A1F4UEV0_UNCW3</name>
<keyword evidence="6" id="KW-0862">Zinc</keyword>
<evidence type="ECO:0000313" key="10">
    <source>
        <dbReference type="Proteomes" id="UP000177025"/>
    </source>
</evidence>
<evidence type="ECO:0000259" key="8">
    <source>
        <dbReference type="Pfam" id="PF02492"/>
    </source>
</evidence>
<evidence type="ECO:0000256" key="7">
    <source>
        <dbReference type="ARBA" id="ARBA00023134"/>
    </source>
</evidence>
<dbReference type="GO" id="GO:0016151">
    <property type="term" value="F:nickel cation binding"/>
    <property type="evidence" value="ECO:0007669"/>
    <property type="project" value="InterPro"/>
</dbReference>
<proteinExistence type="inferred from homology"/>
<accession>A0A1F4UEV0</accession>
<evidence type="ECO:0000256" key="6">
    <source>
        <dbReference type="ARBA" id="ARBA00022833"/>
    </source>
</evidence>
<dbReference type="PIRSF" id="PIRSF005624">
    <property type="entry name" value="Ni-bind_GTPase"/>
    <property type="match status" value="1"/>
</dbReference>
<dbReference type="PANTHER" id="PTHR30134">
    <property type="entry name" value="HYDROGENASE PROTEIN ASSEMBLY PROTEIN, NICKEL CHAPERONE"/>
    <property type="match status" value="1"/>
</dbReference>
<dbReference type="GO" id="GO:0003924">
    <property type="term" value="F:GTPase activity"/>
    <property type="evidence" value="ECO:0007669"/>
    <property type="project" value="InterPro"/>
</dbReference>
<dbReference type="Pfam" id="PF02492">
    <property type="entry name" value="cobW"/>
    <property type="match status" value="1"/>
</dbReference>
<dbReference type="InterPro" id="IPR004392">
    <property type="entry name" value="Hyd_mat_HypB"/>
</dbReference>
<keyword evidence="3" id="KW-0479">Metal-binding</keyword>
<dbReference type="GO" id="GO:0008270">
    <property type="term" value="F:zinc ion binding"/>
    <property type="evidence" value="ECO:0007669"/>
    <property type="project" value="TreeGrafter"/>
</dbReference>
<dbReference type="Proteomes" id="UP000177025">
    <property type="component" value="Unassembled WGS sequence"/>
</dbReference>
<sequence length="222" mass="25212">MKKINILKPVLVSNKERALQNRKLFDRMHSLVINIISSPGAGKTSVIYRVVERLRARYRILIIEGDIRGQVDSQRLKKLKVDVVQINTETACHLDAYMIAQALPTSKKKYDLVLVENVGNLVCPAEFEIGEDYKLAILSTPEGDDKPFKYPLLFHLAQVVIINKIDLLSYTDFNLKKAVTQLKKQNPKVRIIVVSAKTGNGIEEVCDYIIEDLNARKKKSHN</sequence>
<dbReference type="GO" id="GO:0051604">
    <property type="term" value="P:protein maturation"/>
    <property type="evidence" value="ECO:0007669"/>
    <property type="project" value="InterPro"/>
</dbReference>
<evidence type="ECO:0000256" key="3">
    <source>
        <dbReference type="ARBA" id="ARBA00022723"/>
    </source>
</evidence>
<dbReference type="InterPro" id="IPR027417">
    <property type="entry name" value="P-loop_NTPase"/>
</dbReference>
<dbReference type="EMBL" id="MEUM01000020">
    <property type="protein sequence ID" value="OGC43454.1"/>
    <property type="molecule type" value="Genomic_DNA"/>
</dbReference>
<evidence type="ECO:0000256" key="2">
    <source>
        <dbReference type="ARBA" id="ARBA00022596"/>
    </source>
</evidence>
<dbReference type="PRINTS" id="PR00449">
    <property type="entry name" value="RASTRNSFRMNG"/>
</dbReference>
<comment type="caution">
    <text evidence="9">The sequence shown here is derived from an EMBL/GenBank/DDBJ whole genome shotgun (WGS) entry which is preliminary data.</text>
</comment>
<protein>
    <submittedName>
        <fullName evidence="9">Hydrogenase accessory protein HypB</fullName>
    </submittedName>
</protein>
<dbReference type="InterPro" id="IPR003495">
    <property type="entry name" value="CobW/HypB/UreG_nucleotide-bd"/>
</dbReference>
<dbReference type="NCBIfam" id="TIGR00073">
    <property type="entry name" value="hypB"/>
    <property type="match status" value="1"/>
</dbReference>
<evidence type="ECO:0000256" key="1">
    <source>
        <dbReference type="ARBA" id="ARBA00006211"/>
    </source>
</evidence>